<evidence type="ECO:0000256" key="3">
    <source>
        <dbReference type="ARBA" id="ARBA00070941"/>
    </source>
</evidence>
<dbReference type="InterPro" id="IPR020568">
    <property type="entry name" value="Ribosomal_Su5_D2-typ_SF"/>
</dbReference>
<dbReference type="NCBIfam" id="TIGR00585">
    <property type="entry name" value="mutl"/>
    <property type="match status" value="1"/>
</dbReference>
<feature type="compositionally biased region" description="Low complexity" evidence="4">
    <location>
        <begin position="443"/>
        <end position="455"/>
    </location>
</feature>
<protein>
    <recommendedName>
        <fullName evidence="3">DNA mismatch repair protein PMS1</fullName>
    </recommendedName>
</protein>
<dbReference type="InterPro" id="IPR042121">
    <property type="entry name" value="MutL_C_regsub"/>
</dbReference>
<dbReference type="SUPFAM" id="SSF54211">
    <property type="entry name" value="Ribosomal protein S5 domain 2-like"/>
    <property type="match status" value="1"/>
</dbReference>
<dbReference type="Gene3D" id="3.30.230.10">
    <property type="match status" value="1"/>
</dbReference>
<dbReference type="EMBL" id="NJET01000351">
    <property type="protein sequence ID" value="PHH58656.1"/>
    <property type="molecule type" value="Genomic_DNA"/>
</dbReference>
<dbReference type="STRING" id="1399860.A0A2C5XT81"/>
<dbReference type="Gene3D" id="3.30.1540.20">
    <property type="entry name" value="MutL, C-terminal domain, dimerisation subdomain"/>
    <property type="match status" value="1"/>
</dbReference>
<dbReference type="OrthoDB" id="10263226at2759"/>
<feature type="region of interest" description="Disordered" evidence="4">
    <location>
        <begin position="559"/>
        <end position="616"/>
    </location>
</feature>
<evidence type="ECO:0000313" key="7">
    <source>
        <dbReference type="EMBL" id="PHH58656.1"/>
    </source>
</evidence>
<dbReference type="GO" id="GO:0005524">
    <property type="term" value="F:ATP binding"/>
    <property type="evidence" value="ECO:0007669"/>
    <property type="project" value="InterPro"/>
</dbReference>
<dbReference type="PANTHER" id="PTHR10073:SF52">
    <property type="entry name" value="MISMATCH REPAIR ENDONUCLEASE PMS2"/>
    <property type="match status" value="1"/>
</dbReference>
<sequence length="911" mass="100431">MATIKAIDSHTIHQIQSGQVIVDLCSVVKELVENSIDAGATSIDVRVKNQGLDLIEVQDNGSGIAAANHASLALKHHTSKLSTYSDIASLRTFGFRGEALASLCALADLTITTCLEADAPRASRLSFDPSGQLIDSTFVAAGRGTTVSVQRLFHNLPVRRRELERNVKREWHKAVALLNQYACIQTHLKFSVYQQPSKGKRILLFSTKGNADTRDNIINIFGTRVTSNLVPLDLKLELQPSNVSFGSSLETSSAHVVRITGHVSRPAPGNGRQTPDRQMFYVNGRPCSLPQFARIFNDVYRSYNCSQSPFIFADIQLDTSLYDVNVSPDKRTILIHDQGHLLDTLRAALSELFDTQDQIIPASRIPDSVQEAPFHKKLPDPRSSAQKFSKAKENSRSSSPALTSDGDREEDSDSSSNSPHPIKSPVYTRSRNTQAVGIRRWLSPHSVPSNSSSLHAGGQHHLTSRDSADTSRCKVKSSTRRHMASLTDSRELIRGPSEESDATSEDTAHAAVEKTHRSDSTCAESPPIDTDHQPRAEPALPPYLAQDQPTLDKMDLVGDEAHGNARSPSDGESNGKAQSVERVKSASCDMDTETSREPAVPRPIHGDSPSPTFISIPRQSPLQVMTTLRTDEKDVSFLMDNYLKHCSMADSGSSTDIGIQDIESADAEKKLTLIISKGDFDKMRIVGQFNMGFVIAVRPAVLDTHPASQSQIPAFDELFIIDQHASDEKYNFEKLQVTNALQSQHLVNPKILNLTPLEEEVVRENIQAIEANGFKVDIDTSGNAPVGSRCHITALPLSHETTFGLEDFRELVALLEDECADSHHIPRPSKVRKMFASRACRSSIMIGKALTLSQMRALVRQMSELDKPWNCPHGRPTMRHLCRLKTWGDKRWDMDVSASPLSMWKAYANGK</sequence>
<reference evidence="7 8" key="1">
    <citation type="submission" date="2017-06" db="EMBL/GenBank/DDBJ databases">
        <title>Ant-infecting Ophiocordyceps genomes reveal a high diversity of potential behavioral manipulation genes and a possible major role for enterotoxins.</title>
        <authorList>
            <person name="De Bekker C."/>
            <person name="Evans H.C."/>
            <person name="Brachmann A."/>
            <person name="Hughes D.P."/>
        </authorList>
    </citation>
    <scope>NUCLEOTIDE SEQUENCE [LARGE SCALE GENOMIC DNA]</scope>
    <source>
        <strain evidence="7 8">Map64</strain>
    </source>
</reference>
<dbReference type="FunFam" id="3.30.230.10:FF:000120">
    <property type="entry name" value="Mismatch repair endonuclease PMS2"/>
    <property type="match status" value="1"/>
</dbReference>
<dbReference type="FunFam" id="3.30.565.10:FF:000014">
    <property type="entry name" value="Mismatch repair endonuclease pms1, putative"/>
    <property type="match status" value="1"/>
</dbReference>
<dbReference type="Pfam" id="PF13589">
    <property type="entry name" value="HATPase_c_3"/>
    <property type="match status" value="1"/>
</dbReference>
<feature type="domain" description="MutL C-terminal dimerisation" evidence="5">
    <location>
        <begin position="685"/>
        <end position="850"/>
    </location>
</feature>
<dbReference type="InterPro" id="IPR002099">
    <property type="entry name" value="MutL/Mlh/PMS"/>
</dbReference>
<dbReference type="AlphaFoldDB" id="A0A2C5XT81"/>
<gene>
    <name evidence="7" type="ORF">CDD81_4953</name>
</gene>
<dbReference type="Proteomes" id="UP000226192">
    <property type="component" value="Unassembled WGS sequence"/>
</dbReference>
<evidence type="ECO:0000256" key="1">
    <source>
        <dbReference type="ARBA" id="ARBA00006082"/>
    </source>
</evidence>
<dbReference type="PROSITE" id="PS00058">
    <property type="entry name" value="DNA_MISMATCH_REPAIR_1"/>
    <property type="match status" value="1"/>
</dbReference>
<dbReference type="Gene3D" id="3.30.1370.100">
    <property type="entry name" value="MutL, C-terminal domain, regulatory subdomain"/>
    <property type="match status" value="1"/>
</dbReference>
<feature type="domain" description="DNA mismatch repair protein S5" evidence="6">
    <location>
        <begin position="217"/>
        <end position="354"/>
    </location>
</feature>
<dbReference type="InterPro" id="IPR042120">
    <property type="entry name" value="MutL_C_dimsub"/>
</dbReference>
<feature type="compositionally biased region" description="Basic and acidic residues" evidence="4">
    <location>
        <begin position="463"/>
        <end position="472"/>
    </location>
</feature>
<comment type="similarity">
    <text evidence="1">Belongs to the DNA mismatch repair MutL/HexB family.</text>
</comment>
<dbReference type="InterPro" id="IPR036890">
    <property type="entry name" value="HATPase_C_sf"/>
</dbReference>
<dbReference type="Pfam" id="PF01119">
    <property type="entry name" value="DNA_mis_repair"/>
    <property type="match status" value="1"/>
</dbReference>
<feature type="compositionally biased region" description="Basic and acidic residues" evidence="4">
    <location>
        <begin position="488"/>
        <end position="497"/>
    </location>
</feature>
<evidence type="ECO:0000256" key="2">
    <source>
        <dbReference type="ARBA" id="ARBA00022763"/>
    </source>
</evidence>
<keyword evidence="8" id="KW-1185">Reference proteome</keyword>
<evidence type="ECO:0000256" key="4">
    <source>
        <dbReference type="SAM" id="MobiDB-lite"/>
    </source>
</evidence>
<dbReference type="SMART" id="SM01340">
    <property type="entry name" value="DNA_mis_repair"/>
    <property type="match status" value="1"/>
</dbReference>
<dbReference type="GO" id="GO:0030983">
    <property type="term" value="F:mismatched DNA binding"/>
    <property type="evidence" value="ECO:0007669"/>
    <property type="project" value="InterPro"/>
</dbReference>
<dbReference type="InterPro" id="IPR014790">
    <property type="entry name" value="MutL_C"/>
</dbReference>
<dbReference type="Gene3D" id="3.30.565.10">
    <property type="entry name" value="Histidine kinase-like ATPase, C-terminal domain"/>
    <property type="match status" value="1"/>
</dbReference>
<dbReference type="CDD" id="cd16926">
    <property type="entry name" value="HATPase_MutL-MLH-PMS-like"/>
    <property type="match status" value="1"/>
</dbReference>
<organism evidence="7 8">
    <name type="scientific">Ophiocordyceps australis</name>
    <dbReference type="NCBI Taxonomy" id="1399860"/>
    <lineage>
        <taxon>Eukaryota</taxon>
        <taxon>Fungi</taxon>
        <taxon>Dikarya</taxon>
        <taxon>Ascomycota</taxon>
        <taxon>Pezizomycotina</taxon>
        <taxon>Sordariomycetes</taxon>
        <taxon>Hypocreomycetidae</taxon>
        <taxon>Hypocreales</taxon>
        <taxon>Ophiocordycipitaceae</taxon>
        <taxon>Ophiocordyceps</taxon>
    </lineage>
</organism>
<dbReference type="Pfam" id="PF08676">
    <property type="entry name" value="MutL_C"/>
    <property type="match status" value="1"/>
</dbReference>
<feature type="region of interest" description="Disordered" evidence="4">
    <location>
        <begin position="443"/>
        <end position="546"/>
    </location>
</feature>
<dbReference type="PANTHER" id="PTHR10073">
    <property type="entry name" value="DNA MISMATCH REPAIR PROTEIN MLH, PMS, MUTL"/>
    <property type="match status" value="1"/>
</dbReference>
<dbReference type="GO" id="GO:0000710">
    <property type="term" value="P:meiotic mismatch repair"/>
    <property type="evidence" value="ECO:0007669"/>
    <property type="project" value="UniProtKB-ARBA"/>
</dbReference>
<dbReference type="CDD" id="cd03484">
    <property type="entry name" value="MutL_Trans_hPMS_2_like"/>
    <property type="match status" value="1"/>
</dbReference>
<dbReference type="InterPro" id="IPR037198">
    <property type="entry name" value="MutL_C_sf"/>
</dbReference>
<feature type="compositionally biased region" description="Polar residues" evidence="4">
    <location>
        <begin position="566"/>
        <end position="577"/>
    </location>
</feature>
<dbReference type="FunFam" id="3.30.1370.100:FF:000001">
    <property type="entry name" value="Mismatch repair endonuclease pms1, putative"/>
    <property type="match status" value="1"/>
</dbReference>
<dbReference type="GO" id="GO:0016887">
    <property type="term" value="F:ATP hydrolysis activity"/>
    <property type="evidence" value="ECO:0007669"/>
    <property type="project" value="InterPro"/>
</dbReference>
<accession>A0A2C5XT81</accession>
<feature type="compositionally biased region" description="Basic and acidic residues" evidence="4">
    <location>
        <begin position="506"/>
        <end position="519"/>
    </location>
</feature>
<evidence type="ECO:0000259" key="6">
    <source>
        <dbReference type="SMART" id="SM01340"/>
    </source>
</evidence>
<proteinExistence type="inferred from homology"/>
<dbReference type="InterPro" id="IPR014721">
    <property type="entry name" value="Ribsml_uS5_D2-typ_fold_subgr"/>
</dbReference>
<comment type="caution">
    <text evidence="7">The sequence shown here is derived from an EMBL/GenBank/DDBJ whole genome shotgun (WGS) entry which is preliminary data.</text>
</comment>
<dbReference type="GO" id="GO:0032389">
    <property type="term" value="C:MutLalpha complex"/>
    <property type="evidence" value="ECO:0007669"/>
    <property type="project" value="TreeGrafter"/>
</dbReference>
<dbReference type="InterPro" id="IPR038973">
    <property type="entry name" value="MutL/Mlh/Pms-like"/>
</dbReference>
<feature type="region of interest" description="Disordered" evidence="4">
    <location>
        <begin position="364"/>
        <end position="431"/>
    </location>
</feature>
<dbReference type="SUPFAM" id="SSF55874">
    <property type="entry name" value="ATPase domain of HSP90 chaperone/DNA topoisomerase II/histidine kinase"/>
    <property type="match status" value="1"/>
</dbReference>
<feature type="compositionally biased region" description="Basic residues" evidence="4">
    <location>
        <begin position="473"/>
        <end position="483"/>
    </location>
</feature>
<dbReference type="InterPro" id="IPR013507">
    <property type="entry name" value="DNA_mismatch_S5_2-like"/>
</dbReference>
<dbReference type="SUPFAM" id="SSF118116">
    <property type="entry name" value="DNA mismatch repair protein MutL"/>
    <property type="match status" value="1"/>
</dbReference>
<dbReference type="InterPro" id="IPR014762">
    <property type="entry name" value="DNA_mismatch_repair_CS"/>
</dbReference>
<dbReference type="GO" id="GO:0140664">
    <property type="term" value="F:ATP-dependent DNA damage sensor activity"/>
    <property type="evidence" value="ECO:0007669"/>
    <property type="project" value="InterPro"/>
</dbReference>
<name>A0A2C5XT81_9HYPO</name>
<dbReference type="SMART" id="SM00853">
    <property type="entry name" value="MutL_C"/>
    <property type="match status" value="1"/>
</dbReference>
<keyword evidence="2" id="KW-0227">DNA damage</keyword>
<evidence type="ECO:0000259" key="5">
    <source>
        <dbReference type="SMART" id="SM00853"/>
    </source>
</evidence>
<evidence type="ECO:0000313" key="8">
    <source>
        <dbReference type="Proteomes" id="UP000226192"/>
    </source>
</evidence>